<dbReference type="AlphaFoldDB" id="A0A897NSP5"/>
<sequence>MDRRGMSESTLEVDTEAAADAFGVLSDDSRVDILLALWDAEQSSFEDLRRAAGIDDSGRFNYHLDQLVDRFVRKTDDGYRLTSLGANVVDLLLDARFGLSPSPIDEPTNADCPACGERLHVYYEDGDMRLACPSCETVVHYGFFPPRGRATRTAEETIDAYSRQVWRDVTLAHRGVCPHCSGRMETRIEVDPDWAIDVAAQGRCRDCGAPYSFPIGLHLLAEPAVVSFLADHGTFIDERRFWELDFVYGDAVSVVSESPPRYQVTITAGAERLEVTLDEQCVVVDIARHVPH</sequence>
<dbReference type="InterPro" id="IPR036390">
    <property type="entry name" value="WH_DNA-bd_sf"/>
</dbReference>
<dbReference type="InterPro" id="IPR055775">
    <property type="entry name" value="DUF7351"/>
</dbReference>
<dbReference type="Pfam" id="PF24038">
    <property type="entry name" value="DUF7347"/>
    <property type="match status" value="1"/>
</dbReference>
<gene>
    <name evidence="3" type="ORF">HSEST_1935</name>
</gene>
<reference evidence="3 4" key="1">
    <citation type="submission" date="2020-11" db="EMBL/GenBank/DDBJ databases">
        <title>Carbohydrate-dependent, anaerobic sulfur respiration: A novel catabolism in halophilic archaea.</title>
        <authorList>
            <person name="Sorokin D.Y."/>
            <person name="Messina E."/>
            <person name="Smedile F."/>
            <person name="La Cono V."/>
            <person name="Hallsworth J.E."/>
            <person name="Yakimov M.M."/>
        </authorList>
    </citation>
    <scope>NUCLEOTIDE SEQUENCE [LARGE SCALE GENOMIC DNA]</scope>
    <source>
        <strain evidence="3 4">HSR-Est</strain>
    </source>
</reference>
<feature type="domain" description="DUF7351" evidence="2">
    <location>
        <begin position="110"/>
        <end position="283"/>
    </location>
</feature>
<feature type="domain" description="DUF7347" evidence="1">
    <location>
        <begin position="19"/>
        <end position="90"/>
    </location>
</feature>
<dbReference type="Pfam" id="PF24042">
    <property type="entry name" value="DUF7351"/>
    <property type="match status" value="1"/>
</dbReference>
<evidence type="ECO:0000313" key="4">
    <source>
        <dbReference type="Proteomes" id="UP000663292"/>
    </source>
</evidence>
<dbReference type="InterPro" id="IPR011991">
    <property type="entry name" value="ArsR-like_HTH"/>
</dbReference>
<name>A0A897NSP5_9EURY</name>
<dbReference type="Gene3D" id="1.10.10.10">
    <property type="entry name" value="Winged helix-like DNA-binding domain superfamily/Winged helix DNA-binding domain"/>
    <property type="match status" value="1"/>
</dbReference>
<keyword evidence="4" id="KW-1185">Reference proteome</keyword>
<dbReference type="InterPro" id="IPR036388">
    <property type="entry name" value="WH-like_DNA-bd_sf"/>
</dbReference>
<evidence type="ECO:0000259" key="2">
    <source>
        <dbReference type="Pfam" id="PF24042"/>
    </source>
</evidence>
<evidence type="ECO:0000259" key="1">
    <source>
        <dbReference type="Pfam" id="PF24038"/>
    </source>
</evidence>
<accession>A0A897NSP5</accession>
<protein>
    <submittedName>
        <fullName evidence="3">Putative transcriptional regulator, contains HTH domain</fullName>
    </submittedName>
</protein>
<proteinExistence type="predicted"/>
<dbReference type="InterPro" id="IPR055771">
    <property type="entry name" value="DUF7347"/>
</dbReference>
<dbReference type="Proteomes" id="UP000663292">
    <property type="component" value="Chromosome"/>
</dbReference>
<dbReference type="CDD" id="cd00090">
    <property type="entry name" value="HTH_ARSR"/>
    <property type="match status" value="1"/>
</dbReference>
<dbReference type="EMBL" id="CP064791">
    <property type="protein sequence ID" value="QSG15454.1"/>
    <property type="molecule type" value="Genomic_DNA"/>
</dbReference>
<evidence type="ECO:0000313" key="3">
    <source>
        <dbReference type="EMBL" id="QSG15454.1"/>
    </source>
</evidence>
<dbReference type="SUPFAM" id="SSF46785">
    <property type="entry name" value="Winged helix' DNA-binding domain"/>
    <property type="match status" value="1"/>
</dbReference>
<organism evidence="3 4">
    <name type="scientific">Halapricum desulfuricans</name>
    <dbReference type="NCBI Taxonomy" id="2841257"/>
    <lineage>
        <taxon>Archaea</taxon>
        <taxon>Methanobacteriati</taxon>
        <taxon>Methanobacteriota</taxon>
        <taxon>Stenosarchaea group</taxon>
        <taxon>Halobacteria</taxon>
        <taxon>Halobacteriales</taxon>
        <taxon>Haloarculaceae</taxon>
        <taxon>Halapricum</taxon>
    </lineage>
</organism>